<proteinExistence type="predicted"/>
<accession>A0ACC6JMT2</accession>
<organism evidence="1 2">
    <name type="scientific">Pseudomonas synxantha</name>
    <dbReference type="NCBI Taxonomy" id="47883"/>
    <lineage>
        <taxon>Bacteria</taxon>
        <taxon>Pseudomonadati</taxon>
        <taxon>Pseudomonadota</taxon>
        <taxon>Gammaproteobacteria</taxon>
        <taxon>Pseudomonadales</taxon>
        <taxon>Pseudomonadaceae</taxon>
        <taxon>Pseudomonas</taxon>
    </lineage>
</organism>
<dbReference type="Proteomes" id="UP001259420">
    <property type="component" value="Unassembled WGS sequence"/>
</dbReference>
<gene>
    <name evidence="1" type="ORF">J2X87_002595</name>
</gene>
<name>A0ACC6JMT2_9PSED</name>
<reference evidence="1" key="1">
    <citation type="submission" date="2023-07" db="EMBL/GenBank/DDBJ databases">
        <title>Sorghum-associated microbial communities from plants grown in Nebraska, USA.</title>
        <authorList>
            <person name="Schachtman D."/>
        </authorList>
    </citation>
    <scope>NUCLEOTIDE SEQUENCE</scope>
    <source>
        <strain evidence="1">BE46</strain>
    </source>
</reference>
<evidence type="ECO:0000313" key="2">
    <source>
        <dbReference type="Proteomes" id="UP001259420"/>
    </source>
</evidence>
<keyword evidence="2" id="KW-1185">Reference proteome</keyword>
<evidence type="ECO:0000313" key="1">
    <source>
        <dbReference type="EMBL" id="MDR6607525.1"/>
    </source>
</evidence>
<dbReference type="EMBL" id="JAVDSD010000004">
    <property type="protein sequence ID" value="MDR6607525.1"/>
    <property type="molecule type" value="Genomic_DNA"/>
</dbReference>
<comment type="caution">
    <text evidence="1">The sequence shown here is derived from an EMBL/GenBank/DDBJ whole genome shotgun (WGS) entry which is preliminary data.</text>
</comment>
<protein>
    <submittedName>
        <fullName evidence="1">Uncharacterized protein</fullName>
    </submittedName>
</protein>
<sequence length="158" mass="16585">MPHISTAGIHREIARELAMACIYKFADIRGPGNGVGNGSCCASIKILAHSTMGTPDYRFGQSQAHLLDSDAVQAGGLFNPDHHAERQAHNAGNLAGGYHPYMFVELAPCAGANGCAAWCAATIPAVTVWWLYPNTATMVIAHAAGINAQFTALNLALP</sequence>